<evidence type="ECO:0000259" key="3">
    <source>
        <dbReference type="PROSITE" id="PS51019"/>
    </source>
</evidence>
<evidence type="ECO:0000256" key="1">
    <source>
        <dbReference type="ARBA" id="ARBA00009195"/>
    </source>
</evidence>
<dbReference type="CDD" id="cd08544">
    <property type="entry name" value="Reeler"/>
    <property type="match status" value="1"/>
</dbReference>
<dbReference type="Pfam" id="PF02014">
    <property type="entry name" value="Reeler"/>
    <property type="match status" value="1"/>
</dbReference>
<feature type="non-terminal residue" evidence="4">
    <location>
        <position position="1"/>
    </location>
</feature>
<dbReference type="InterPro" id="IPR051237">
    <property type="entry name" value="Ferric-chelate_Red/DefProt"/>
</dbReference>
<sequence length="207" mass="22005">WLSGNPASWRMGTVLIGVLVLQVLSHGLGLPTGAPTSACKDMMPRHAGVQPQPAPVPYTIHTSSRSFQANQPVTVAIKGPDYTGILLEARSGNSADALGTWQIPPANTRFLQCSHNPQGAITHANTNVKNSSTTYTWMPPDGVSNIYFKATVAQQRTVYWLNVRSETLARSSNGGVLLAAGGSSAVWDQGGLLVLIANILLILFFPS</sequence>
<dbReference type="InterPro" id="IPR042307">
    <property type="entry name" value="Reeler_sf"/>
</dbReference>
<keyword evidence="2" id="KW-0732">Signal</keyword>
<gene>
    <name evidence="4" type="ORF">Z043_118630</name>
</gene>
<dbReference type="EMBL" id="JARO02008124">
    <property type="protein sequence ID" value="KPP63136.1"/>
    <property type="molecule type" value="Genomic_DNA"/>
</dbReference>
<evidence type="ECO:0000313" key="4">
    <source>
        <dbReference type="EMBL" id="KPP63136.1"/>
    </source>
</evidence>
<dbReference type="Proteomes" id="UP000034805">
    <property type="component" value="Unassembled WGS sequence"/>
</dbReference>
<reference evidence="4 5" key="1">
    <citation type="submission" date="2015-08" db="EMBL/GenBank/DDBJ databases">
        <title>The genome of the Asian arowana (Scleropages formosus).</title>
        <authorList>
            <person name="Tan M.H."/>
            <person name="Gan H.M."/>
            <person name="Croft L.J."/>
            <person name="Austin C.M."/>
        </authorList>
    </citation>
    <scope>NUCLEOTIDE SEQUENCE [LARGE SCALE GENOMIC DNA]</scope>
    <source>
        <strain evidence="4">Aro1</strain>
    </source>
</reference>
<comment type="caution">
    <text evidence="4">The sequence shown here is derived from an EMBL/GenBank/DDBJ whole genome shotgun (WGS) entry which is preliminary data.</text>
</comment>
<dbReference type="InterPro" id="IPR002861">
    <property type="entry name" value="Reeler_dom"/>
</dbReference>
<feature type="signal peptide" evidence="2">
    <location>
        <begin position="1"/>
        <end position="29"/>
    </location>
</feature>
<dbReference type="PROSITE" id="PS51019">
    <property type="entry name" value="REELIN"/>
    <property type="match status" value="1"/>
</dbReference>
<comment type="similarity">
    <text evidence="1">Belongs to the FRRS1 family.</text>
</comment>
<evidence type="ECO:0000256" key="2">
    <source>
        <dbReference type="SAM" id="SignalP"/>
    </source>
</evidence>
<accession>A0A0P7UMI4</accession>
<dbReference type="FunFam" id="2.60.40.4060:FF:000003">
    <property type="entry name" value="Ferric chelate reductase 1"/>
    <property type="match status" value="1"/>
</dbReference>
<dbReference type="AlphaFoldDB" id="A0A0P7UMI4"/>
<dbReference type="Gene3D" id="2.60.40.4060">
    <property type="entry name" value="Reeler domain"/>
    <property type="match status" value="1"/>
</dbReference>
<dbReference type="STRING" id="113540.ENSSFOP00015016751"/>
<name>A0A0P7UMI4_SCLFO</name>
<dbReference type="PANTHER" id="PTHR45828">
    <property type="entry name" value="CYTOCHROME B561/FERRIC REDUCTASE TRANSMEMBRANE"/>
    <property type="match status" value="1"/>
</dbReference>
<dbReference type="GO" id="GO:0016020">
    <property type="term" value="C:membrane"/>
    <property type="evidence" value="ECO:0007669"/>
    <property type="project" value="TreeGrafter"/>
</dbReference>
<proteinExistence type="inferred from homology"/>
<organism evidence="4 5">
    <name type="scientific">Scleropages formosus</name>
    <name type="common">Asian bonytongue</name>
    <name type="synonym">Osteoglossum formosum</name>
    <dbReference type="NCBI Taxonomy" id="113540"/>
    <lineage>
        <taxon>Eukaryota</taxon>
        <taxon>Metazoa</taxon>
        <taxon>Chordata</taxon>
        <taxon>Craniata</taxon>
        <taxon>Vertebrata</taxon>
        <taxon>Euteleostomi</taxon>
        <taxon>Actinopterygii</taxon>
        <taxon>Neopterygii</taxon>
        <taxon>Teleostei</taxon>
        <taxon>Osteoglossocephala</taxon>
        <taxon>Osteoglossomorpha</taxon>
        <taxon>Osteoglossiformes</taxon>
        <taxon>Osteoglossidae</taxon>
        <taxon>Scleropages</taxon>
    </lineage>
</organism>
<dbReference type="PANTHER" id="PTHR45828:SF32">
    <property type="entry name" value="SI:DKEY-251I10.2"/>
    <property type="match status" value="1"/>
</dbReference>
<protein>
    <submittedName>
        <fullName evidence="4">Putative defense protein 3</fullName>
    </submittedName>
</protein>
<feature type="domain" description="Reelin" evidence="3">
    <location>
        <begin position="24"/>
        <end position="185"/>
    </location>
</feature>
<feature type="chain" id="PRO_5006143348" evidence="2">
    <location>
        <begin position="30"/>
        <end position="207"/>
    </location>
</feature>
<evidence type="ECO:0000313" key="5">
    <source>
        <dbReference type="Proteomes" id="UP000034805"/>
    </source>
</evidence>